<evidence type="ECO:0000313" key="1">
    <source>
        <dbReference type="EMBL" id="KAD6794948.1"/>
    </source>
</evidence>
<dbReference type="Proteomes" id="UP000326396">
    <property type="component" value="Linkage Group LG11"/>
</dbReference>
<keyword evidence="2" id="KW-1185">Reference proteome</keyword>
<evidence type="ECO:0000313" key="2">
    <source>
        <dbReference type="Proteomes" id="UP000326396"/>
    </source>
</evidence>
<accession>A0A5N6PM54</accession>
<name>A0A5N6PM54_9ASTR</name>
<proteinExistence type="predicted"/>
<sequence length="106" mass="11605">MRGKWRMAPGRMRTFEGLGFEWEGSSNEDVLLPNEVQPAHGCGSSGHSPLVIRPAGSRHSAVVGVGEPHFHFKDSKLRSVVLSCRARRGLRVGARITEIGGEMKKL</sequence>
<gene>
    <name evidence="1" type="ORF">E3N88_05844</name>
</gene>
<protein>
    <submittedName>
        <fullName evidence="1">Uncharacterized protein</fullName>
    </submittedName>
</protein>
<dbReference type="AlphaFoldDB" id="A0A5N6PM54"/>
<reference evidence="1 2" key="1">
    <citation type="submission" date="2019-05" db="EMBL/GenBank/DDBJ databases">
        <title>Mikania micrantha, genome provides insights into the molecular mechanism of rapid growth.</title>
        <authorList>
            <person name="Liu B."/>
        </authorList>
    </citation>
    <scope>NUCLEOTIDE SEQUENCE [LARGE SCALE GENOMIC DNA]</scope>
    <source>
        <strain evidence="1">NLD-2019</strain>
        <tissue evidence="1">Leaf</tissue>
    </source>
</reference>
<organism evidence="1 2">
    <name type="scientific">Mikania micrantha</name>
    <name type="common">bitter vine</name>
    <dbReference type="NCBI Taxonomy" id="192012"/>
    <lineage>
        <taxon>Eukaryota</taxon>
        <taxon>Viridiplantae</taxon>
        <taxon>Streptophyta</taxon>
        <taxon>Embryophyta</taxon>
        <taxon>Tracheophyta</taxon>
        <taxon>Spermatophyta</taxon>
        <taxon>Magnoliopsida</taxon>
        <taxon>eudicotyledons</taxon>
        <taxon>Gunneridae</taxon>
        <taxon>Pentapetalae</taxon>
        <taxon>asterids</taxon>
        <taxon>campanulids</taxon>
        <taxon>Asterales</taxon>
        <taxon>Asteraceae</taxon>
        <taxon>Asteroideae</taxon>
        <taxon>Heliantheae alliance</taxon>
        <taxon>Eupatorieae</taxon>
        <taxon>Mikania</taxon>
    </lineage>
</organism>
<comment type="caution">
    <text evidence="1">The sequence shown here is derived from an EMBL/GenBank/DDBJ whole genome shotgun (WGS) entry which is preliminary data.</text>
</comment>
<dbReference type="EMBL" id="SZYD01000003">
    <property type="protein sequence ID" value="KAD6794948.1"/>
    <property type="molecule type" value="Genomic_DNA"/>
</dbReference>